<name>A0ABZ2LTF6_9BACT</name>
<evidence type="ECO:0000259" key="17">
    <source>
        <dbReference type="Pfam" id="PF03544"/>
    </source>
</evidence>
<feature type="chain" id="PRO_5046645933" evidence="15">
    <location>
        <begin position="28"/>
        <end position="851"/>
    </location>
</feature>
<keyword evidence="4 12" id="KW-1134">Transmembrane beta strand</keyword>
<feature type="domain" description="TonB C-terminal" evidence="17">
    <location>
        <begin position="54"/>
        <end position="112"/>
    </location>
</feature>
<evidence type="ECO:0000256" key="13">
    <source>
        <dbReference type="RuleBase" id="RU003357"/>
    </source>
</evidence>
<dbReference type="InterPro" id="IPR036942">
    <property type="entry name" value="Beta-barrel_TonB_sf"/>
</dbReference>
<dbReference type="InterPro" id="IPR012910">
    <property type="entry name" value="Plug_dom"/>
</dbReference>
<evidence type="ECO:0000256" key="15">
    <source>
        <dbReference type="SAM" id="SignalP"/>
    </source>
</evidence>
<dbReference type="RefSeq" id="WP_394823812.1">
    <property type="nucleotide sequence ID" value="NZ_CP089984.1"/>
</dbReference>
<dbReference type="EMBL" id="CP089984">
    <property type="protein sequence ID" value="WXB14194.1"/>
    <property type="molecule type" value="Genomic_DNA"/>
</dbReference>
<dbReference type="PANTHER" id="PTHR30069">
    <property type="entry name" value="TONB-DEPENDENT OUTER MEMBRANE RECEPTOR"/>
    <property type="match status" value="1"/>
</dbReference>
<evidence type="ECO:0000256" key="1">
    <source>
        <dbReference type="ARBA" id="ARBA00004167"/>
    </source>
</evidence>
<dbReference type="InterPro" id="IPR037066">
    <property type="entry name" value="Plug_dom_sf"/>
</dbReference>
<dbReference type="PROSITE" id="PS52016">
    <property type="entry name" value="TONB_DEPENDENT_REC_3"/>
    <property type="match status" value="1"/>
</dbReference>
<dbReference type="SUPFAM" id="SSF56935">
    <property type="entry name" value="Porins"/>
    <property type="match status" value="1"/>
</dbReference>
<evidence type="ECO:0000259" key="18">
    <source>
        <dbReference type="Pfam" id="PF07715"/>
    </source>
</evidence>
<sequence length="851" mass="91206">MFSRDRFARLSGCFVLAIALLSARARAHDVEPPKPLEQPIARWPGRPELHDVVVPVELVVDVEGKVTDVRVEEHLGPAFDTAAIEAARAWRFVPGMRDGKPVATRVRAAVRFLGALPEGATSAPTAPAGAAPASHGATSAPPAVSASPAAASPSSPQAASSSSPAAASSASAPAAADDPRGIASVRVQGQAPARTASDVVRGRDVIDLAPHRTGSDLLQLVPGVFITQHSGEGKAHQIFLRGYDAVHGQDLELWVGGIPINEVSNIHGQGYADLHFVMPEVVKQVEATPGPYDPRQGDFAVAGSVRMRLGYDEPGVTAKGSLGSFGSRRLFLAYHPKGAPDETFAAFEDYSTDGFGPNRAARRSSLMAQMAHDFGDGVALRLLATTYTGRFDSAGVLRESDIDAHRIDRFGTYDPKQGGSSARTQLLTELHKDTEGGRWSIAPFVVFRSLTLRQNFTGYLADSVRGGKKQLDSDNSQQIQHDIMIGATASYRKPLKLFSSRDAIEAGFFGRNDWIDQSQRRLSQINDTPTETLVDATIRATDVAGYLDASLHPISHLALRGGIRVDSLSYSAEDRAIPGGSGGGTVATASQSRTSQSTHVGKKITADYAIFPSLHALASYGEGFRSPQARSLSDGQNAPFTKVKGYEAGLRLGDGKYLQGSLAAFHTSLNEDLVFDPLTARNEIVPGTERNGVTAEVTMRPNSWFVYSGSFTYARASFTGSNTSYGDGDLLPYVPQIVVRSDIGAKRTIAHFFERDLVARIGTGIDALVRRPLPYGEFGKNVFLVDATAALRLKELELSLDVYNLLDASWFDGQFVYASNFDRSTTPSLIPARHVTVGPPRTFFVSLGLYL</sequence>
<dbReference type="SUPFAM" id="SSF74653">
    <property type="entry name" value="TolA/TonB C-terminal domain"/>
    <property type="match status" value="1"/>
</dbReference>
<gene>
    <name evidence="19" type="ORF">LZC94_40995</name>
</gene>
<feature type="signal peptide" evidence="15">
    <location>
        <begin position="1"/>
        <end position="27"/>
    </location>
</feature>
<evidence type="ECO:0000256" key="4">
    <source>
        <dbReference type="ARBA" id="ARBA00022452"/>
    </source>
</evidence>
<evidence type="ECO:0000256" key="10">
    <source>
        <dbReference type="ARBA" id="ARBA00023170"/>
    </source>
</evidence>
<comment type="subcellular location">
    <subcellularLocation>
        <location evidence="2 12">Cell outer membrane</location>
        <topology evidence="2 12">Multi-pass membrane protein</topology>
    </subcellularLocation>
    <subcellularLocation>
        <location evidence="1">Membrane</location>
        <topology evidence="1">Single-pass membrane protein</topology>
    </subcellularLocation>
</comment>
<feature type="domain" description="TonB-dependent receptor-like beta-barrel" evidence="16">
    <location>
        <begin position="385"/>
        <end position="805"/>
    </location>
</feature>
<comment type="similarity">
    <text evidence="12 13">Belongs to the TonB-dependent receptor family.</text>
</comment>
<keyword evidence="9 12" id="KW-0472">Membrane</keyword>
<dbReference type="PANTHER" id="PTHR30069:SF29">
    <property type="entry name" value="HEMOGLOBIN AND HEMOGLOBIN-HAPTOGLOBIN-BINDING PROTEIN 1-RELATED"/>
    <property type="match status" value="1"/>
</dbReference>
<keyword evidence="8 13" id="KW-0798">TonB box</keyword>
<dbReference type="Pfam" id="PF03544">
    <property type="entry name" value="TonB_C"/>
    <property type="match status" value="1"/>
</dbReference>
<evidence type="ECO:0000256" key="11">
    <source>
        <dbReference type="ARBA" id="ARBA00023237"/>
    </source>
</evidence>
<keyword evidence="20" id="KW-1185">Reference proteome</keyword>
<feature type="region of interest" description="Disordered" evidence="14">
    <location>
        <begin position="118"/>
        <end position="179"/>
    </location>
</feature>
<dbReference type="Gene3D" id="2.40.170.20">
    <property type="entry name" value="TonB-dependent receptor, beta-barrel domain"/>
    <property type="match status" value="1"/>
</dbReference>
<evidence type="ECO:0000256" key="12">
    <source>
        <dbReference type="PROSITE-ProRule" id="PRU01360"/>
    </source>
</evidence>
<keyword evidence="10 19" id="KW-0675">Receptor</keyword>
<evidence type="ECO:0000256" key="9">
    <source>
        <dbReference type="ARBA" id="ARBA00023136"/>
    </source>
</evidence>
<evidence type="ECO:0000256" key="7">
    <source>
        <dbReference type="ARBA" id="ARBA00022989"/>
    </source>
</evidence>
<dbReference type="Proteomes" id="UP001370348">
    <property type="component" value="Chromosome"/>
</dbReference>
<keyword evidence="11 12" id="KW-0998">Cell outer membrane</keyword>
<dbReference type="Pfam" id="PF00593">
    <property type="entry name" value="TonB_dep_Rec_b-barrel"/>
    <property type="match status" value="1"/>
</dbReference>
<evidence type="ECO:0000256" key="8">
    <source>
        <dbReference type="ARBA" id="ARBA00023077"/>
    </source>
</evidence>
<keyword evidence="3 12" id="KW-0813">Transport</keyword>
<dbReference type="InterPro" id="IPR000531">
    <property type="entry name" value="Beta-barrel_TonB"/>
</dbReference>
<protein>
    <submittedName>
        <fullName evidence="19">TonB-dependent receptor</fullName>
    </submittedName>
</protein>
<keyword evidence="5 12" id="KW-0812">Transmembrane</keyword>
<evidence type="ECO:0000313" key="19">
    <source>
        <dbReference type="EMBL" id="WXB14194.1"/>
    </source>
</evidence>
<dbReference type="Gene3D" id="3.30.1150.10">
    <property type="match status" value="1"/>
</dbReference>
<organism evidence="19 20">
    <name type="scientific">Pendulispora albinea</name>
    <dbReference type="NCBI Taxonomy" id="2741071"/>
    <lineage>
        <taxon>Bacteria</taxon>
        <taxon>Pseudomonadati</taxon>
        <taxon>Myxococcota</taxon>
        <taxon>Myxococcia</taxon>
        <taxon>Myxococcales</taxon>
        <taxon>Sorangiineae</taxon>
        <taxon>Pendulisporaceae</taxon>
        <taxon>Pendulispora</taxon>
    </lineage>
</organism>
<keyword evidence="6 15" id="KW-0732">Signal</keyword>
<evidence type="ECO:0000259" key="16">
    <source>
        <dbReference type="Pfam" id="PF00593"/>
    </source>
</evidence>
<dbReference type="InterPro" id="IPR006260">
    <property type="entry name" value="TonB/TolA_C"/>
</dbReference>
<dbReference type="InterPro" id="IPR037682">
    <property type="entry name" value="TonB_C"/>
</dbReference>
<reference evidence="19 20" key="1">
    <citation type="submission" date="2021-12" db="EMBL/GenBank/DDBJ databases">
        <title>Discovery of the Pendulisporaceae a myxobacterial family with distinct sporulation behavior and unique specialized metabolism.</title>
        <authorList>
            <person name="Garcia R."/>
            <person name="Popoff A."/>
            <person name="Bader C.D."/>
            <person name="Loehr J."/>
            <person name="Walesch S."/>
            <person name="Walt C."/>
            <person name="Boldt J."/>
            <person name="Bunk B."/>
            <person name="Haeckl F.J.F.P.J."/>
            <person name="Gunesch A.P."/>
            <person name="Birkelbach J."/>
            <person name="Nuebel U."/>
            <person name="Pietschmann T."/>
            <person name="Bach T."/>
            <person name="Mueller R."/>
        </authorList>
    </citation>
    <scope>NUCLEOTIDE SEQUENCE [LARGE SCALE GENOMIC DNA]</scope>
    <source>
        <strain evidence="19 20">MSr11954</strain>
    </source>
</reference>
<dbReference type="Gene3D" id="2.170.130.10">
    <property type="entry name" value="TonB-dependent receptor, plug domain"/>
    <property type="match status" value="1"/>
</dbReference>
<evidence type="ECO:0000256" key="14">
    <source>
        <dbReference type="SAM" id="MobiDB-lite"/>
    </source>
</evidence>
<evidence type="ECO:0000313" key="20">
    <source>
        <dbReference type="Proteomes" id="UP001370348"/>
    </source>
</evidence>
<proteinExistence type="inferred from homology"/>
<evidence type="ECO:0000256" key="6">
    <source>
        <dbReference type="ARBA" id="ARBA00022729"/>
    </source>
</evidence>
<evidence type="ECO:0000256" key="2">
    <source>
        <dbReference type="ARBA" id="ARBA00004571"/>
    </source>
</evidence>
<evidence type="ECO:0000256" key="5">
    <source>
        <dbReference type="ARBA" id="ARBA00022692"/>
    </source>
</evidence>
<dbReference type="NCBIfam" id="TIGR01352">
    <property type="entry name" value="tonB_Cterm"/>
    <property type="match status" value="1"/>
</dbReference>
<feature type="domain" description="TonB-dependent receptor plug" evidence="18">
    <location>
        <begin position="201"/>
        <end position="303"/>
    </location>
</feature>
<accession>A0ABZ2LTF6</accession>
<dbReference type="InterPro" id="IPR039426">
    <property type="entry name" value="TonB-dep_rcpt-like"/>
</dbReference>
<evidence type="ECO:0000256" key="3">
    <source>
        <dbReference type="ARBA" id="ARBA00022448"/>
    </source>
</evidence>
<dbReference type="Pfam" id="PF07715">
    <property type="entry name" value="Plug"/>
    <property type="match status" value="1"/>
</dbReference>
<keyword evidence="7" id="KW-1133">Transmembrane helix</keyword>
<feature type="compositionally biased region" description="Low complexity" evidence="14">
    <location>
        <begin position="119"/>
        <end position="176"/>
    </location>
</feature>